<reference evidence="2" key="5">
    <citation type="submission" date="2025-09" db="UniProtKB">
        <authorList>
            <consortium name="Ensembl"/>
        </authorList>
    </citation>
    <scope>IDENTIFICATION</scope>
</reference>
<keyword evidence="3" id="KW-1185">Reference proteome</keyword>
<evidence type="ECO:0008006" key="4">
    <source>
        <dbReference type="Google" id="ProtNLM"/>
    </source>
</evidence>
<dbReference type="PANTHER" id="PTHR14241">
    <property type="entry name" value="INTERFERON-INDUCED PROTEIN 44"/>
    <property type="match status" value="1"/>
</dbReference>
<reference evidence="2" key="3">
    <citation type="submission" date="2020-05" db="EMBL/GenBank/DDBJ databases">
        <title>Electrophorus electricus (electric eel) genome, fEleEle1, primary haplotype.</title>
        <authorList>
            <person name="Myers G."/>
            <person name="Meyer A."/>
            <person name="Fedrigo O."/>
            <person name="Formenti G."/>
            <person name="Rhie A."/>
            <person name="Tracey A."/>
            <person name="Sims Y."/>
            <person name="Jarvis E.D."/>
        </authorList>
    </citation>
    <scope>NUCLEOTIDE SEQUENCE [LARGE SCALE GENOMIC DNA]</scope>
</reference>
<reference evidence="3" key="2">
    <citation type="journal article" date="2017" name="Sci. Adv.">
        <title>A tail of two voltages: Proteomic comparison of the three electric organs of the electric eel.</title>
        <authorList>
            <person name="Traeger L.L."/>
            <person name="Sabat G."/>
            <person name="Barrett-Wilt G.A."/>
            <person name="Wells G.B."/>
            <person name="Sussman M.R."/>
        </authorList>
    </citation>
    <scope>NUCLEOTIDE SEQUENCE [LARGE SCALE GENOMIC DNA]</scope>
</reference>
<evidence type="ECO:0000256" key="1">
    <source>
        <dbReference type="SAM" id="MobiDB-lite"/>
    </source>
</evidence>
<name>A0A4W4FK44_ELEEL</name>
<feature type="region of interest" description="Disordered" evidence="1">
    <location>
        <begin position="1"/>
        <end position="35"/>
    </location>
</feature>
<dbReference type="OMA" id="QGRSTHN"/>
<dbReference type="STRING" id="8005.ENSEEEP00000025119"/>
<dbReference type="PANTHER" id="PTHR14241:SF1">
    <property type="entry name" value="INTERFERON-INDUCED PROTEIN 44-RELATED"/>
    <property type="match status" value="1"/>
</dbReference>
<reference evidence="3" key="1">
    <citation type="journal article" date="2014" name="Science">
        <title>Nonhuman genetics. Genomic basis for the convergent evolution of electric organs.</title>
        <authorList>
            <person name="Gallant J.R."/>
            <person name="Traeger L.L."/>
            <person name="Volkening J.D."/>
            <person name="Moffett H."/>
            <person name="Chen P.H."/>
            <person name="Novina C.D."/>
            <person name="Phillips G.N.Jr."/>
            <person name="Anand R."/>
            <person name="Wells G.B."/>
            <person name="Pinch M."/>
            <person name="Guth R."/>
            <person name="Unguez G.A."/>
            <person name="Albert J.S."/>
            <person name="Zakon H.H."/>
            <person name="Samanta M.P."/>
            <person name="Sussman M.R."/>
        </authorList>
    </citation>
    <scope>NUCLEOTIDE SEQUENCE [LARGE SCALE GENOMIC DNA]</scope>
</reference>
<dbReference type="GO" id="GO:0006955">
    <property type="term" value="P:immune response"/>
    <property type="evidence" value="ECO:0007669"/>
    <property type="project" value="TreeGrafter"/>
</dbReference>
<dbReference type="Gene3D" id="3.40.50.300">
    <property type="entry name" value="P-loop containing nucleotide triphosphate hydrolases"/>
    <property type="match status" value="1"/>
</dbReference>
<proteinExistence type="predicted"/>
<feature type="compositionally biased region" description="Polar residues" evidence="1">
    <location>
        <begin position="1"/>
        <end position="11"/>
    </location>
</feature>
<dbReference type="Proteomes" id="UP000314983">
    <property type="component" value="Chromosome 16"/>
</dbReference>
<evidence type="ECO:0000313" key="2">
    <source>
        <dbReference type="Ensembl" id="ENSEEEP00000025119.2"/>
    </source>
</evidence>
<protein>
    <recommendedName>
        <fullName evidence="4">G domain-containing protein</fullName>
    </recommendedName>
</protein>
<evidence type="ECO:0000313" key="3">
    <source>
        <dbReference type="Proteomes" id="UP000314983"/>
    </source>
</evidence>
<dbReference type="SUPFAM" id="SSF52540">
    <property type="entry name" value="P-loop containing nucleoside triphosphate hydrolases"/>
    <property type="match status" value="1"/>
</dbReference>
<organism evidence="2 3">
    <name type="scientific">Electrophorus electricus</name>
    <name type="common">Electric eel</name>
    <name type="synonym">Gymnotus electricus</name>
    <dbReference type="NCBI Taxonomy" id="8005"/>
    <lineage>
        <taxon>Eukaryota</taxon>
        <taxon>Metazoa</taxon>
        <taxon>Chordata</taxon>
        <taxon>Craniata</taxon>
        <taxon>Vertebrata</taxon>
        <taxon>Euteleostomi</taxon>
        <taxon>Actinopterygii</taxon>
        <taxon>Neopterygii</taxon>
        <taxon>Teleostei</taxon>
        <taxon>Ostariophysi</taxon>
        <taxon>Gymnotiformes</taxon>
        <taxon>Gymnotoidei</taxon>
        <taxon>Gymnotidae</taxon>
        <taxon>Electrophorus</taxon>
    </lineage>
</organism>
<dbReference type="AlphaFoldDB" id="A0A4W4FK44"/>
<gene>
    <name evidence="2" type="primary">ifi44b</name>
</gene>
<dbReference type="GeneTree" id="ENSGT00940000160560"/>
<dbReference type="InterPro" id="IPR027417">
    <property type="entry name" value="P-loop_NTPase"/>
</dbReference>
<accession>A0A4W4FK44</accession>
<dbReference type="Ensembl" id="ENSEEET00000025408.2">
    <property type="protein sequence ID" value="ENSEEEP00000025119.2"/>
    <property type="gene ID" value="ENSEEEG00000012180.2"/>
</dbReference>
<reference evidence="2" key="4">
    <citation type="submission" date="2025-08" db="UniProtKB">
        <authorList>
            <consortium name="Ensembl"/>
        </authorList>
    </citation>
    <scope>IDENTIFICATION</scope>
</reference>
<sequence length="308" mass="34469">MAQNQGNTSSREQQRAGLNRIELGSKRNSWGNTRGRDTVQMRASSKQLLQSLKKFQLQIGNVSQLRIMLHGPIGSGKSSFFNSVNTAIQGCNMADALVDSTGGKSYSFTLEFHKVKKDRPRSFYPFVFADTMGLEPESSNGIHTDDLNNILLGHIKEGYTFNPIHPISTEDIDYKHDPSLTDRIHCLLSVLPADNISLISEEVIQKMKTVRGKARDLGIPQIAIMTMVDKACPLVQNDLEKVYISKRIKEKMKVCSDRLGVPMNCIFPVQNYFEQVTNNVKMDILLLMAIKNIIAIANDYAENQACAE</sequence>